<dbReference type="EMBL" id="LRBV02000008">
    <property type="status" value="NOT_ANNOTATED_CDS"/>
    <property type="molecule type" value="Genomic_DNA"/>
</dbReference>
<evidence type="ECO:0000313" key="2">
    <source>
        <dbReference type="Proteomes" id="UP000594261"/>
    </source>
</evidence>
<accession>A0A7N2MBW0</accession>
<sequence>MIIIIVLAIGSSQASIGSYPKASNESSISGSYICTLHLQKIKLEGMKPIKNFTDLSWNCSDLLAKPSLPKFDVLSIDESKKLQVLDRTKALYGPRTQAYGETKYSKEKLQVLDRTKALYGPRTQAYGETNYLTEKLQVLDRTKALHGPRAQAYGETNYLTEKLQVLDRTKVLCGPRTQAYGETNYSIENYKLWTRPGRYMALRIYPEEEFPIDS</sequence>
<reference evidence="1" key="2">
    <citation type="submission" date="2021-01" db="UniProtKB">
        <authorList>
            <consortium name="EnsemblPlants"/>
        </authorList>
    </citation>
    <scope>IDENTIFICATION</scope>
</reference>
<keyword evidence="2" id="KW-1185">Reference proteome</keyword>
<organism evidence="1 2">
    <name type="scientific">Quercus lobata</name>
    <name type="common">Valley oak</name>
    <dbReference type="NCBI Taxonomy" id="97700"/>
    <lineage>
        <taxon>Eukaryota</taxon>
        <taxon>Viridiplantae</taxon>
        <taxon>Streptophyta</taxon>
        <taxon>Embryophyta</taxon>
        <taxon>Tracheophyta</taxon>
        <taxon>Spermatophyta</taxon>
        <taxon>Magnoliopsida</taxon>
        <taxon>eudicotyledons</taxon>
        <taxon>Gunneridae</taxon>
        <taxon>Pentapetalae</taxon>
        <taxon>rosids</taxon>
        <taxon>fabids</taxon>
        <taxon>Fagales</taxon>
        <taxon>Fagaceae</taxon>
        <taxon>Quercus</taxon>
    </lineage>
</organism>
<dbReference type="AlphaFoldDB" id="A0A7N2MBW0"/>
<dbReference type="InParanoid" id="A0A7N2MBW0"/>
<proteinExistence type="predicted"/>
<name>A0A7N2MBW0_QUELO</name>
<protein>
    <submittedName>
        <fullName evidence="1">Uncharacterized protein</fullName>
    </submittedName>
</protein>
<evidence type="ECO:0000313" key="1">
    <source>
        <dbReference type="EnsemblPlants" id="QL08p034217:mrna"/>
    </source>
</evidence>
<dbReference type="Proteomes" id="UP000594261">
    <property type="component" value="Chromosome 8"/>
</dbReference>
<dbReference type="EnsemblPlants" id="QL08p034217:mrna">
    <property type="protein sequence ID" value="QL08p034217:mrna"/>
    <property type="gene ID" value="QL08p034217"/>
</dbReference>
<dbReference type="Gramene" id="QL08p034217:mrna">
    <property type="protein sequence ID" value="QL08p034217:mrna"/>
    <property type="gene ID" value="QL08p034217"/>
</dbReference>
<reference evidence="1 2" key="1">
    <citation type="journal article" date="2016" name="G3 (Bethesda)">
        <title>First Draft Assembly and Annotation of the Genome of a California Endemic Oak Quercus lobata Nee (Fagaceae).</title>
        <authorList>
            <person name="Sork V.L."/>
            <person name="Fitz-Gibbon S.T."/>
            <person name="Puiu D."/>
            <person name="Crepeau M."/>
            <person name="Gugger P.F."/>
            <person name="Sherman R."/>
            <person name="Stevens K."/>
            <person name="Langley C.H."/>
            <person name="Pellegrini M."/>
            <person name="Salzberg S.L."/>
        </authorList>
    </citation>
    <scope>NUCLEOTIDE SEQUENCE [LARGE SCALE GENOMIC DNA]</scope>
    <source>
        <strain evidence="1 2">cv. SW786</strain>
    </source>
</reference>